<evidence type="ECO:0000259" key="2">
    <source>
        <dbReference type="Pfam" id="PF03713"/>
    </source>
</evidence>
<feature type="region of interest" description="Disordered" evidence="1">
    <location>
        <begin position="138"/>
        <end position="162"/>
    </location>
</feature>
<keyword evidence="3" id="KW-0449">Lipoprotein</keyword>
<feature type="domain" description="DUF305" evidence="2">
    <location>
        <begin position="82"/>
        <end position="234"/>
    </location>
</feature>
<reference evidence="4" key="1">
    <citation type="submission" date="2020-09" db="EMBL/GenBank/DDBJ databases">
        <title>Whole genome shotgun sequence of Streptomyces cinnamonensis NBRC 15873.</title>
        <authorList>
            <person name="Komaki H."/>
            <person name="Tamura T."/>
        </authorList>
    </citation>
    <scope>NUCLEOTIDE SEQUENCE [LARGE SCALE GENOMIC DNA]</scope>
    <source>
        <strain evidence="4">NBRC 15873</strain>
    </source>
</reference>
<evidence type="ECO:0000313" key="3">
    <source>
        <dbReference type="EMBL" id="GHI13583.1"/>
    </source>
</evidence>
<gene>
    <name evidence="3" type="ORF">Scinn_30460</name>
</gene>
<comment type="caution">
    <text evidence="3">The sequence shown here is derived from an EMBL/GenBank/DDBJ whole genome shotgun (WGS) entry which is preliminary data.</text>
</comment>
<dbReference type="Pfam" id="PF03713">
    <property type="entry name" value="DUF305"/>
    <property type="match status" value="1"/>
</dbReference>
<name>A0ABQ3NLC4_STRVG</name>
<organism evidence="3 4">
    <name type="scientific">Streptomyces virginiae</name>
    <name type="common">Streptomyces cinnamonensis</name>
    <dbReference type="NCBI Taxonomy" id="1961"/>
    <lineage>
        <taxon>Bacteria</taxon>
        <taxon>Bacillati</taxon>
        <taxon>Actinomycetota</taxon>
        <taxon>Actinomycetes</taxon>
        <taxon>Kitasatosporales</taxon>
        <taxon>Streptomycetaceae</taxon>
        <taxon>Streptomyces</taxon>
    </lineage>
</organism>
<dbReference type="Proteomes" id="UP000660554">
    <property type="component" value="Unassembled WGS sequence"/>
</dbReference>
<keyword evidence="4" id="KW-1185">Reference proteome</keyword>
<dbReference type="PANTHER" id="PTHR36933:SF1">
    <property type="entry name" value="SLL0788 PROTEIN"/>
    <property type="match status" value="1"/>
</dbReference>
<feature type="region of interest" description="Disordered" evidence="1">
    <location>
        <begin position="44"/>
        <end position="81"/>
    </location>
</feature>
<dbReference type="PANTHER" id="PTHR36933">
    <property type="entry name" value="SLL0788 PROTEIN"/>
    <property type="match status" value="1"/>
</dbReference>
<dbReference type="RefSeq" id="WP_372449390.1">
    <property type="nucleotide sequence ID" value="NZ_BMRU01000002.1"/>
</dbReference>
<dbReference type="Gene3D" id="1.20.1260.10">
    <property type="match status" value="1"/>
</dbReference>
<sequence>MDMAKDLRGRKAFTVRPLRFAAAMATAGLLLTLTACQDDGADRADDGRAPIVAPGRPGEKSRTLTPEQAAKAKPDDSPNAADHSYVQRMIEHHRQALTMSALAPERAASDPVKRLAERITAAQKPEIGAMQKWLSRHPAPAAGTGGPSAGHDHGHAPDHGSMPGMATEQQLGELSDARGADFDRLFLKLMTAHHEGAVTMAGEALAGGNNVAVEEMANEVVATQSAEIHRMRAMG</sequence>
<proteinExistence type="predicted"/>
<dbReference type="EMBL" id="BNDV01000008">
    <property type="protein sequence ID" value="GHI13583.1"/>
    <property type="molecule type" value="Genomic_DNA"/>
</dbReference>
<accession>A0ABQ3NLC4</accession>
<protein>
    <submittedName>
        <fullName evidence="3">Lipoprotein</fullName>
    </submittedName>
</protein>
<dbReference type="GeneID" id="86952949"/>
<dbReference type="InterPro" id="IPR005183">
    <property type="entry name" value="DUF305_CopM-like"/>
</dbReference>
<evidence type="ECO:0000256" key="1">
    <source>
        <dbReference type="SAM" id="MobiDB-lite"/>
    </source>
</evidence>
<dbReference type="InterPro" id="IPR012347">
    <property type="entry name" value="Ferritin-like"/>
</dbReference>
<evidence type="ECO:0000313" key="4">
    <source>
        <dbReference type="Proteomes" id="UP000660554"/>
    </source>
</evidence>